<dbReference type="InterPro" id="IPR041122">
    <property type="entry name" value="RecJ_OB"/>
</dbReference>
<feature type="domain" description="RecJ OB" evidence="9">
    <location>
        <begin position="455"/>
        <end position="561"/>
    </location>
</feature>
<evidence type="ECO:0000256" key="1">
    <source>
        <dbReference type="ARBA" id="ARBA00005915"/>
    </source>
</evidence>
<feature type="domain" description="DHHA1" evidence="7">
    <location>
        <begin position="346"/>
        <end position="440"/>
    </location>
</feature>
<keyword evidence="3" id="KW-0540">Nuclease</keyword>
<feature type="domain" description="DDH" evidence="6">
    <location>
        <begin position="82"/>
        <end position="226"/>
    </location>
</feature>
<dbReference type="InterPro" id="IPR003156">
    <property type="entry name" value="DHHA1_dom"/>
</dbReference>
<dbReference type="SUPFAM" id="SSF64182">
    <property type="entry name" value="DHH phosphoesterases"/>
    <property type="match status" value="1"/>
</dbReference>
<dbReference type="Pfam" id="PF17768">
    <property type="entry name" value="RecJ_OB"/>
    <property type="match status" value="1"/>
</dbReference>
<keyword evidence="4" id="KW-0378">Hydrolase</keyword>
<organism evidence="10 11">
    <name type="scientific">Thalassorhabdus alkalitolerans</name>
    <dbReference type="NCBI Taxonomy" id="2282697"/>
    <lineage>
        <taxon>Bacteria</taxon>
        <taxon>Bacillati</taxon>
        <taxon>Bacillota</taxon>
        <taxon>Bacilli</taxon>
        <taxon>Bacillales</taxon>
        <taxon>Bacillaceae</taxon>
        <taxon>Thalassorhabdus</taxon>
    </lineage>
</organism>
<evidence type="ECO:0000256" key="2">
    <source>
        <dbReference type="ARBA" id="ARBA00019841"/>
    </source>
</evidence>
<dbReference type="InterPro" id="IPR004610">
    <property type="entry name" value="RecJ"/>
</dbReference>
<evidence type="ECO:0000259" key="9">
    <source>
        <dbReference type="Pfam" id="PF17768"/>
    </source>
</evidence>
<dbReference type="EMBL" id="JBHSOZ010000005">
    <property type="protein sequence ID" value="MFC5713522.1"/>
    <property type="molecule type" value="Genomic_DNA"/>
</dbReference>
<name>A0ABW0YPY8_9BACI</name>
<dbReference type="Pfam" id="PF01368">
    <property type="entry name" value="DHH"/>
    <property type="match status" value="1"/>
</dbReference>
<dbReference type="Gene3D" id="3.90.1640.30">
    <property type="match status" value="1"/>
</dbReference>
<dbReference type="PANTHER" id="PTHR30255:SF2">
    <property type="entry name" value="SINGLE-STRANDED-DNA-SPECIFIC EXONUCLEASE RECJ"/>
    <property type="match status" value="1"/>
</dbReference>
<gene>
    <name evidence="10" type="primary">recJ</name>
    <name evidence="10" type="ORF">ACFPU1_12075</name>
</gene>
<reference evidence="11" key="1">
    <citation type="journal article" date="2019" name="Int. J. Syst. Evol. Microbiol.">
        <title>The Global Catalogue of Microorganisms (GCM) 10K type strain sequencing project: providing services to taxonomists for standard genome sequencing and annotation.</title>
        <authorList>
            <consortium name="The Broad Institute Genomics Platform"/>
            <consortium name="The Broad Institute Genome Sequencing Center for Infectious Disease"/>
            <person name="Wu L."/>
            <person name="Ma J."/>
        </authorList>
    </citation>
    <scope>NUCLEOTIDE SEQUENCE [LARGE SCALE GENOMIC DNA]</scope>
    <source>
        <strain evidence="11">CECT 7184</strain>
    </source>
</reference>
<dbReference type="InterPro" id="IPR051673">
    <property type="entry name" value="SSDNA_exonuclease_RecJ"/>
</dbReference>
<evidence type="ECO:0000313" key="10">
    <source>
        <dbReference type="EMBL" id="MFC5713522.1"/>
    </source>
</evidence>
<keyword evidence="5 10" id="KW-0269">Exonuclease</keyword>
<dbReference type="PANTHER" id="PTHR30255">
    <property type="entry name" value="SINGLE-STRANDED-DNA-SPECIFIC EXONUCLEASE RECJ"/>
    <property type="match status" value="1"/>
</dbReference>
<comment type="similarity">
    <text evidence="1">Belongs to the RecJ family.</text>
</comment>
<dbReference type="Pfam" id="PF02272">
    <property type="entry name" value="DHHA1"/>
    <property type="match status" value="1"/>
</dbReference>
<dbReference type="InterPro" id="IPR038763">
    <property type="entry name" value="DHH_sf"/>
</dbReference>
<evidence type="ECO:0000259" key="7">
    <source>
        <dbReference type="Pfam" id="PF02272"/>
    </source>
</evidence>
<dbReference type="Proteomes" id="UP001596142">
    <property type="component" value="Unassembled WGS sequence"/>
</dbReference>
<dbReference type="NCBIfam" id="TIGR00644">
    <property type="entry name" value="recJ"/>
    <property type="match status" value="1"/>
</dbReference>
<accession>A0ABW0YPY8</accession>
<evidence type="ECO:0000259" key="6">
    <source>
        <dbReference type="Pfam" id="PF01368"/>
    </source>
</evidence>
<dbReference type="InterPro" id="IPR001667">
    <property type="entry name" value="DDH_dom"/>
</dbReference>
<evidence type="ECO:0000256" key="5">
    <source>
        <dbReference type="ARBA" id="ARBA00022839"/>
    </source>
</evidence>
<evidence type="ECO:0000259" key="8">
    <source>
        <dbReference type="Pfam" id="PF10141"/>
    </source>
</evidence>
<feature type="domain" description="Single-stranded-DNA-specific exonuclease RecJ C-terminal" evidence="8">
    <location>
        <begin position="568"/>
        <end position="769"/>
    </location>
</feature>
<evidence type="ECO:0000256" key="3">
    <source>
        <dbReference type="ARBA" id="ARBA00022722"/>
    </source>
</evidence>
<dbReference type="InterPro" id="IPR018779">
    <property type="entry name" value="RecJ_C"/>
</dbReference>
<keyword evidence="11" id="KW-1185">Reference proteome</keyword>
<evidence type="ECO:0000256" key="4">
    <source>
        <dbReference type="ARBA" id="ARBA00022801"/>
    </source>
</evidence>
<dbReference type="Gene3D" id="3.10.310.30">
    <property type="match status" value="1"/>
</dbReference>
<dbReference type="RefSeq" id="WP_385941420.1">
    <property type="nucleotide sequence ID" value="NZ_JBHSOZ010000005.1"/>
</dbReference>
<sequence>MLQSKRKWIVEQETNENIERLSKELQISEVTARLLWNRGITSAEEALKFLHTEISQLHDPFLMDGMETAVNRIKEAVSNNEKVLVFGDYDADGVSSTSIMIFLLKELKAEFGWYIPNRFTEGYGPNIPAFEKAKEEGVSLVITVDTGIAAVKEIAAAKELGIDVIVTDHHEPPPELPEAYCIINPKKPGCPYPFKELAGVGVAFKLAHALLGRLPEEWLDIVAIGTISDLVPLIDENRVLATYGLRQLTSSSKPGIQALKKLCGVDGQVMEADNVGFAFGPRLNAAGRLDSADPAVHLLTTSNAEEAEEWAEVIDDLNKERQEIVSEMTKEAVEEVERAYPPESNSVLIIAKEGWNPGVIGIVASRLTERFYRPVIVMAIDPEKGEAKGSARSIKGFDMFKNLSKNRDILPHFGGHPMAAGLTMKVEDIEDLRARLISQANEEMSEEDFIPVTSVDMIVPLEQATLAVIEEMKQLEPYGIANPKPKIMLEDVDLKSAKKIGSNQNHLKMLFGKENYQLEGVGFHLGYLCEEVESGTKVSAVGELSINEWNGYRKPQFFLEDLAVREWQLFDRRREKKPTELLKTLPSDKTIGVAFERETVEVFGREVLDLDIIHVSEIDVLPQKEKETYIVMVDLPKTMEEFSKALKHLKQIERVYLLFKDHGGFFFETRLTRDHFKWFYGFLKKQGTFDLKKHGELLAKKKGWSSSTVSLMAKVFSELDFVTINNGLITVQDAPAKRDLKDSPTYRSYEERTRVEQELLYASYKELKNQVSLYIGEQDNKEKVEHGF</sequence>
<protein>
    <recommendedName>
        <fullName evidence="2">Single-stranded-DNA-specific exonuclease RecJ</fullName>
    </recommendedName>
</protein>
<comment type="caution">
    <text evidence="10">The sequence shown here is derived from an EMBL/GenBank/DDBJ whole genome shotgun (WGS) entry which is preliminary data.</text>
</comment>
<proteinExistence type="inferred from homology"/>
<dbReference type="Pfam" id="PF10141">
    <property type="entry name" value="ssDNA-exonuc_C"/>
    <property type="match status" value="1"/>
</dbReference>
<evidence type="ECO:0000313" key="11">
    <source>
        <dbReference type="Proteomes" id="UP001596142"/>
    </source>
</evidence>
<dbReference type="GO" id="GO:0004527">
    <property type="term" value="F:exonuclease activity"/>
    <property type="evidence" value="ECO:0007669"/>
    <property type="project" value="UniProtKB-KW"/>
</dbReference>